<keyword evidence="2" id="KW-0802">TPR repeat</keyword>
<feature type="transmembrane region" description="Helical" evidence="3">
    <location>
        <begin position="91"/>
        <end position="108"/>
    </location>
</feature>
<dbReference type="Gene3D" id="1.25.40.10">
    <property type="entry name" value="Tetratricopeptide repeat domain"/>
    <property type="match status" value="1"/>
</dbReference>
<evidence type="ECO:0000256" key="1">
    <source>
        <dbReference type="ARBA" id="ARBA00022737"/>
    </source>
</evidence>
<evidence type="ECO:0000313" key="4">
    <source>
        <dbReference type="EMBL" id="MCP1374088.1"/>
    </source>
</evidence>
<organism evidence="4 5">
    <name type="scientific">Dyella lutea</name>
    <dbReference type="NCBI Taxonomy" id="2950441"/>
    <lineage>
        <taxon>Bacteria</taxon>
        <taxon>Pseudomonadati</taxon>
        <taxon>Pseudomonadota</taxon>
        <taxon>Gammaproteobacteria</taxon>
        <taxon>Lysobacterales</taxon>
        <taxon>Rhodanobacteraceae</taxon>
        <taxon>Dyella</taxon>
    </lineage>
</organism>
<evidence type="ECO:0000256" key="3">
    <source>
        <dbReference type="SAM" id="Phobius"/>
    </source>
</evidence>
<feature type="transmembrane region" description="Helical" evidence="3">
    <location>
        <begin position="368"/>
        <end position="386"/>
    </location>
</feature>
<feature type="transmembrane region" description="Helical" evidence="3">
    <location>
        <begin position="157"/>
        <end position="175"/>
    </location>
</feature>
<keyword evidence="3" id="KW-0472">Membrane</keyword>
<dbReference type="EMBL" id="JAMZEK010000002">
    <property type="protein sequence ID" value="MCP1374088.1"/>
    <property type="molecule type" value="Genomic_DNA"/>
</dbReference>
<feature type="transmembrane region" description="Helical" evidence="3">
    <location>
        <begin position="393"/>
        <end position="413"/>
    </location>
</feature>
<protein>
    <recommendedName>
        <fullName evidence="6">Tetratricopeptide repeat protein</fullName>
    </recommendedName>
</protein>
<comment type="caution">
    <text evidence="4">The sequence shown here is derived from an EMBL/GenBank/DDBJ whole genome shotgun (WGS) entry which is preliminary data.</text>
</comment>
<dbReference type="InterPro" id="IPR011990">
    <property type="entry name" value="TPR-like_helical_dom_sf"/>
</dbReference>
<dbReference type="PANTHER" id="PTHR44227:SF3">
    <property type="entry name" value="PROTEIN O-MANNOSYL-TRANSFERASE TMTC4"/>
    <property type="match status" value="1"/>
</dbReference>
<keyword evidence="5" id="KW-1185">Reference proteome</keyword>
<name>A0ABT1FDD9_9GAMM</name>
<evidence type="ECO:0000313" key="5">
    <source>
        <dbReference type="Proteomes" id="UP001204615"/>
    </source>
</evidence>
<keyword evidence="3" id="KW-0812">Transmembrane</keyword>
<sequence length="646" mass="71990">MTAQIFSTRNIFFCTTLIVCALIYWPALHGPFLFDDFPNLAALTSIDHVSSWRDLGIYLSQPRDFPGRPIAMLSFLLQKADWPDQPFPFKLVNLSLHLTIGLLVYLLARRMARLWLSTRTAEEGGSECADWAALFASAAWLLNPIQLSGVSLVVQRMTLLMALFTVIGLLAYLHGLLRDDLPAWRRGVWMALGLGACTGLAVLSKENGLLLPLYALVIDSTLGNDGVKRLPRALAWWRRLLIWPAVLLVLSFLFWTIPGSLRIGIRDFSLSERLLTEPRVLASYLGNIFLPRFGLYGLYHDDFVVSRGLLSPWTTLPALALVLAAAGAALFGRRRWPLFALAVLWYLGGQLLESSTIMLELYFEHRNYVPIIGPFVALGLALARMAPGTARRLASVLAVAWLAACTLTTALSARTYSSADRLALTWANTDPDSIRAQTFLVERLTQHGQLQAAMNVLDRAIRQYPLNSGLGVARVYLRCMQGTLDVADLDHLDQVFKDAHFDRTGFSNMESLRQLAFGHQCPALTPEHWWSLSSTLLANPAYAQNGVAAGFLHYQRHFWAVSQGNLALTIAELQAAYQNDPDAEIPRLEAKYLVSAGLYDRAIDTLQHADYRRLPQLRRLLVDDRAINAEDIATIRQMQAKNGAGH</sequence>
<feature type="transmembrane region" description="Helical" evidence="3">
    <location>
        <begin position="311"/>
        <end position="331"/>
    </location>
</feature>
<keyword evidence="1" id="KW-0677">Repeat</keyword>
<dbReference type="InterPro" id="IPR052346">
    <property type="entry name" value="O-mannosyl-transferase_TMTC"/>
</dbReference>
<dbReference type="RefSeq" id="WP_253565925.1">
    <property type="nucleotide sequence ID" value="NZ_JAMZEK010000002.1"/>
</dbReference>
<proteinExistence type="predicted"/>
<feature type="transmembrane region" description="Helical" evidence="3">
    <location>
        <begin position="187"/>
        <end position="204"/>
    </location>
</feature>
<accession>A0ABT1FDD9</accession>
<feature type="transmembrane region" description="Helical" evidence="3">
    <location>
        <begin position="240"/>
        <end position="261"/>
    </location>
</feature>
<evidence type="ECO:0008006" key="6">
    <source>
        <dbReference type="Google" id="ProtNLM"/>
    </source>
</evidence>
<gene>
    <name evidence="4" type="ORF">NC595_08430</name>
</gene>
<evidence type="ECO:0000256" key="2">
    <source>
        <dbReference type="ARBA" id="ARBA00022803"/>
    </source>
</evidence>
<reference evidence="4 5" key="1">
    <citation type="submission" date="2022-06" db="EMBL/GenBank/DDBJ databases">
        <title>Dyella sp. Sa strain:Sa Genome sequencing.</title>
        <authorList>
            <person name="Park S."/>
        </authorList>
    </citation>
    <scope>NUCLEOTIDE SEQUENCE [LARGE SCALE GENOMIC DNA]</scope>
    <source>
        <strain evidence="4 5">Sa</strain>
    </source>
</reference>
<feature type="transmembrane region" description="Helical" evidence="3">
    <location>
        <begin position="338"/>
        <end position="362"/>
    </location>
</feature>
<feature type="transmembrane region" description="Helical" evidence="3">
    <location>
        <begin position="12"/>
        <end position="34"/>
    </location>
</feature>
<keyword evidence="3" id="KW-1133">Transmembrane helix</keyword>
<dbReference type="PANTHER" id="PTHR44227">
    <property type="match status" value="1"/>
</dbReference>
<dbReference type="Proteomes" id="UP001204615">
    <property type="component" value="Unassembled WGS sequence"/>
</dbReference>